<feature type="domain" description="Enoyl reductase (ER)" evidence="1">
    <location>
        <begin position="557"/>
        <end position="819"/>
    </location>
</feature>
<dbReference type="AlphaFoldDB" id="A0A1Q9C9L5"/>
<dbReference type="EMBL" id="LSRX01001466">
    <property type="protein sequence ID" value="OLP79598.1"/>
    <property type="molecule type" value="Genomic_DNA"/>
</dbReference>
<dbReference type="InterPro" id="IPR011032">
    <property type="entry name" value="GroES-like_sf"/>
</dbReference>
<evidence type="ECO:0000313" key="2">
    <source>
        <dbReference type="EMBL" id="OLP79598.1"/>
    </source>
</evidence>
<dbReference type="InterPro" id="IPR001623">
    <property type="entry name" value="DnaJ_domain"/>
</dbReference>
<protein>
    <submittedName>
        <fullName evidence="2">Quinone oxidoreductase-like protein 2-like</fullName>
    </submittedName>
</protein>
<organism evidence="2 3">
    <name type="scientific">Symbiodinium microadriaticum</name>
    <name type="common">Dinoflagellate</name>
    <name type="synonym">Zooxanthella microadriatica</name>
    <dbReference type="NCBI Taxonomy" id="2951"/>
    <lineage>
        <taxon>Eukaryota</taxon>
        <taxon>Sar</taxon>
        <taxon>Alveolata</taxon>
        <taxon>Dinophyceae</taxon>
        <taxon>Suessiales</taxon>
        <taxon>Symbiodiniaceae</taxon>
        <taxon>Symbiodinium</taxon>
    </lineage>
</organism>
<dbReference type="OrthoDB" id="496981at2759"/>
<gene>
    <name evidence="2" type="ORF">AK812_SmicGene40096</name>
</gene>
<dbReference type="GO" id="GO:0016491">
    <property type="term" value="F:oxidoreductase activity"/>
    <property type="evidence" value="ECO:0007669"/>
    <property type="project" value="InterPro"/>
</dbReference>
<dbReference type="InterPro" id="IPR051397">
    <property type="entry name" value="Zn-ADH-like_protein"/>
</dbReference>
<dbReference type="Gene3D" id="3.90.180.10">
    <property type="entry name" value="Medium-chain alcohol dehydrogenases, catalytic domain"/>
    <property type="match status" value="1"/>
</dbReference>
<dbReference type="Gene3D" id="3.40.50.1240">
    <property type="entry name" value="Phosphoglycerate mutase-like"/>
    <property type="match status" value="1"/>
</dbReference>
<dbReference type="Pfam" id="PF00300">
    <property type="entry name" value="His_Phos_1"/>
    <property type="match status" value="1"/>
</dbReference>
<dbReference type="InterPro" id="IPR013154">
    <property type="entry name" value="ADH-like_N"/>
</dbReference>
<dbReference type="SMART" id="SM00829">
    <property type="entry name" value="PKS_ER"/>
    <property type="match status" value="1"/>
</dbReference>
<dbReference type="Pfam" id="PF08240">
    <property type="entry name" value="ADH_N"/>
    <property type="match status" value="1"/>
</dbReference>
<name>A0A1Q9C9L5_SYMMI</name>
<dbReference type="CDD" id="cd06257">
    <property type="entry name" value="DnaJ"/>
    <property type="match status" value="1"/>
</dbReference>
<evidence type="ECO:0000313" key="3">
    <source>
        <dbReference type="Proteomes" id="UP000186817"/>
    </source>
</evidence>
<proteinExistence type="predicted"/>
<dbReference type="PANTHER" id="PTHR43677">
    <property type="entry name" value="SHORT-CHAIN DEHYDROGENASE/REDUCTASE"/>
    <property type="match status" value="1"/>
</dbReference>
<dbReference type="SMART" id="SM00855">
    <property type="entry name" value="PGAM"/>
    <property type="match status" value="1"/>
</dbReference>
<dbReference type="InterPro" id="IPR036291">
    <property type="entry name" value="NAD(P)-bd_dom_sf"/>
</dbReference>
<dbReference type="SUPFAM" id="SSF53254">
    <property type="entry name" value="Phosphoglycerate mutase-like"/>
    <property type="match status" value="1"/>
</dbReference>
<dbReference type="Gene3D" id="1.10.287.110">
    <property type="entry name" value="DnaJ domain"/>
    <property type="match status" value="1"/>
</dbReference>
<dbReference type="SUPFAM" id="SSF51735">
    <property type="entry name" value="NAD(P)-binding Rossmann-fold domains"/>
    <property type="match status" value="1"/>
</dbReference>
<dbReference type="Gene3D" id="3.40.50.720">
    <property type="entry name" value="NAD(P)-binding Rossmann-like Domain"/>
    <property type="match status" value="1"/>
</dbReference>
<dbReference type="InterPro" id="IPR029033">
    <property type="entry name" value="His_PPase_superfam"/>
</dbReference>
<dbReference type="InterPro" id="IPR013078">
    <property type="entry name" value="His_Pase_superF_clade-1"/>
</dbReference>
<dbReference type="InterPro" id="IPR020843">
    <property type="entry name" value="ER"/>
</dbReference>
<dbReference type="SUPFAM" id="SSF50129">
    <property type="entry name" value="GroES-like"/>
    <property type="match status" value="1"/>
</dbReference>
<dbReference type="SUPFAM" id="SSF46565">
    <property type="entry name" value="Chaperone J-domain"/>
    <property type="match status" value="1"/>
</dbReference>
<sequence length="1041" mass="114972">MACLEHCLVSVVVAKLEQELQQCVPLRARLYISSVLYNVEKTASDAMNHKIADLERRLIQTIPLRAQLSISEGLRNEAVDKVCVLQKQVAMLSRRTETLEAQLAMSANVEEALQAARWQKNEVSAASKTDAAVQTYMPSKTDAAIQTSMPLQDAKVLARKALLKIKDLPNGSERERAYRQLLRVWHPDKNPGDIEAVAWMCSFEGFPEVVDDPVAQVRRIAEGAAERVFWGEGRVKNVRGFCVFETAEACMISCLAVRLPVAMAAPALPGMIIAAPAVPAVVTDPTFRYPTWWDIDVTNEVHRRELAFLAQFEAGDLMYEKIMEVRDWPSTSRDAFYSHAMSYLMDFRLRFRLTKVGTSHLLGERMRMPAIVVRGTPTTVAVNRGIKHAVVMSSMYEAIRQLADSRSEEAAAFLNGCQQPGGVGYADGLHLSPDAMPHLVELLEPFLEAQPRQLAAQEVIMITRSFAAVSRRCNLRAPSVAVPSLPELNSVQPVLTELATENKLLREQNARLRDQLSFLASIATHNLTVLPVLPEDMAKGTYRAVMCETISASASEGIEATVLRELPRKAQLGDQEVRISARAASLNFPELLMMQNKYQYKPKLPFVLCTEGAGVVAETGSKVSGLSVGDKVFYATMGGCAAEELVLPAQMCIKMPDTLSFSQGASFHMGYMTGYHGLVTRGRLKAGEWLLVTGAGGGMGSMAVELGKAVGAKSFVKPVFYAHDKCQSFSRCAAHERTRLPFLKSAMLSSVAGALIGAVVGWALASLQKTARPQQEYAEFRGLAALQKSLWTETSKETALQDGAKNRERLRAAKVLGKAWPVQMLCREADPSGKAPTSGKLLHFIRHGQGFHNSLNDFCKVYQVKAKPYNIPEVFDPPLTEIGRQQAKALQSRARETKAELVVVSPMSRALMTSNIAFAHCIGHVPFLAHESCKEKSHGNSCDYRRSASDAKQDFPNVDFSLIPEEDPLLSTLHMESDLEVAERAYDFMLWLRNRSETEIVVSTHSAWLFSLFNAVLKCDDPALSEWFVNGEMRSVVVNFQ</sequence>
<reference evidence="2 3" key="1">
    <citation type="submission" date="2016-02" db="EMBL/GenBank/DDBJ databases">
        <title>Genome analysis of coral dinoflagellate symbionts highlights evolutionary adaptations to a symbiotic lifestyle.</title>
        <authorList>
            <person name="Aranda M."/>
            <person name="Li Y."/>
            <person name="Liew Y.J."/>
            <person name="Baumgarten S."/>
            <person name="Simakov O."/>
            <person name="Wilson M."/>
            <person name="Piel J."/>
            <person name="Ashoor H."/>
            <person name="Bougouffa S."/>
            <person name="Bajic V.B."/>
            <person name="Ryu T."/>
            <person name="Ravasi T."/>
            <person name="Bayer T."/>
            <person name="Micklem G."/>
            <person name="Kim H."/>
            <person name="Bhak J."/>
            <person name="Lajeunesse T.C."/>
            <person name="Voolstra C.R."/>
        </authorList>
    </citation>
    <scope>NUCLEOTIDE SEQUENCE [LARGE SCALE GENOMIC DNA]</scope>
    <source>
        <strain evidence="2 3">CCMP2467</strain>
    </source>
</reference>
<dbReference type="InterPro" id="IPR036869">
    <property type="entry name" value="J_dom_sf"/>
</dbReference>
<accession>A0A1Q9C9L5</accession>
<dbReference type="CDD" id="cd07067">
    <property type="entry name" value="HP_PGM_like"/>
    <property type="match status" value="1"/>
</dbReference>
<keyword evidence="3" id="KW-1185">Reference proteome</keyword>
<comment type="caution">
    <text evidence="2">The sequence shown here is derived from an EMBL/GenBank/DDBJ whole genome shotgun (WGS) entry which is preliminary data.</text>
</comment>
<dbReference type="Proteomes" id="UP000186817">
    <property type="component" value="Unassembled WGS sequence"/>
</dbReference>
<dbReference type="PANTHER" id="PTHR43677:SF4">
    <property type="entry name" value="QUINONE OXIDOREDUCTASE-LIKE PROTEIN 2"/>
    <property type="match status" value="1"/>
</dbReference>
<evidence type="ECO:0000259" key="1">
    <source>
        <dbReference type="SMART" id="SM00829"/>
    </source>
</evidence>